<dbReference type="EMBL" id="JANRMS010003563">
    <property type="protein sequence ID" value="KAJ3517500.1"/>
    <property type="molecule type" value="Genomic_DNA"/>
</dbReference>
<proteinExistence type="predicted"/>
<gene>
    <name evidence="1" type="ORF">NM208_g14693</name>
</gene>
<dbReference type="Proteomes" id="UP001148629">
    <property type="component" value="Unassembled WGS sequence"/>
</dbReference>
<organism evidence="1 2">
    <name type="scientific">Fusarium decemcellulare</name>
    <dbReference type="NCBI Taxonomy" id="57161"/>
    <lineage>
        <taxon>Eukaryota</taxon>
        <taxon>Fungi</taxon>
        <taxon>Dikarya</taxon>
        <taxon>Ascomycota</taxon>
        <taxon>Pezizomycotina</taxon>
        <taxon>Sordariomycetes</taxon>
        <taxon>Hypocreomycetidae</taxon>
        <taxon>Hypocreales</taxon>
        <taxon>Nectriaceae</taxon>
        <taxon>Fusarium</taxon>
        <taxon>Fusarium decemcellulare species complex</taxon>
    </lineage>
</organism>
<keyword evidence="2" id="KW-1185">Reference proteome</keyword>
<accession>A0ACC1RF80</accession>
<name>A0ACC1RF80_9HYPO</name>
<reference evidence="1" key="1">
    <citation type="submission" date="2022-08" db="EMBL/GenBank/DDBJ databases">
        <title>Genome Sequence of Fusarium decemcellulare.</title>
        <authorList>
            <person name="Buettner E."/>
        </authorList>
    </citation>
    <scope>NUCLEOTIDE SEQUENCE</scope>
    <source>
        <strain evidence="1">Babe19</strain>
    </source>
</reference>
<protein>
    <submittedName>
        <fullName evidence="1">Uncharacterized protein</fullName>
    </submittedName>
</protein>
<evidence type="ECO:0000313" key="1">
    <source>
        <dbReference type="EMBL" id="KAJ3517500.1"/>
    </source>
</evidence>
<comment type="caution">
    <text evidence="1">The sequence shown here is derived from an EMBL/GenBank/DDBJ whole genome shotgun (WGS) entry which is preliminary data.</text>
</comment>
<sequence>MAEVLGIAASGAGLLSLSLQLIDGAQKLRQRYESTEKLPESIKNLTEDLETMAWQLRIVETDADDILEQQRGPIMLARCRGRLESVTKQLTSLTAVVPVALSKRSRLKAALQSKKWKSELEELQSQSTSLENHIAQLLVIQSAIATKKLQRCLIRDTNNDASLSQDENSSKVPETPGLDVSRSTFCTALQCRCSCHATHLMSGRWWRLQYSPLAEILKSCNDPACTSRRHRLNIRVALSRLGVPWTVAFGLDLNTEPGRYWLQPALQIERVVKHTTPGFVILYKLSKKRLDWEDAQTQFRDFYKSDPGFVHQGLMFYGAWGVFGSNFEDQKRLLEFFITDLHMTEGFNNINLLYLCASFNQEDRHLDMISSLISLGCDFSDAASPTFESWPEPCIEGMEVTAYRRVITEDPFFVDFLGTILKVNPDFGDSPLLHSVILHGSQCDFDDHVRRACQPLETNTNFLGQSPLHMAVRRPSRLTALLAAGHDVDTRDKYGATALMYAAAMGLPEAMSILIEHSANLFIRDSLDDRGYNFVTYAAIRNHWPLLWQAIDLITIKDSSLVPRILPGIFIAKDFECYLPYGPNDVKEGYFKFWFKVISKLGNPNVHFDDGRTLMHVVDHSELARLIIMLGFTEFNQRNASGEHSLFAVARFLDPSLFRLFIDKGADINMQNNKGRSVLHELTDILHGTMPRRSKEPLDILYSSMTRQYKGLLETLDLLLDSGASVAATDHCSSHCSLGGCMPGSNTTLEVEAFLGIMLSNPFWIFEWLMMLEERELFVEAKDCALSIFRRTYFKEAGLQYRCCQSMEFEEERFWDIREKIKVDELNTQMLEWGAKEYEEVKLGLMVHLERRETEKVKIARLTKGGSNEERLKGFQASLVCCMESNDLDDEDDELGELFIAVDNMDLPGFCLPENETKTAFDEFVNGLREARGDKFSSRLPLLSQLADVFSISIQ</sequence>
<evidence type="ECO:0000313" key="2">
    <source>
        <dbReference type="Proteomes" id="UP001148629"/>
    </source>
</evidence>